<evidence type="ECO:0000313" key="3">
    <source>
        <dbReference type="EMBL" id="KIM43046.1"/>
    </source>
</evidence>
<dbReference type="Proteomes" id="UP000053424">
    <property type="component" value="Unassembled WGS sequence"/>
</dbReference>
<proteinExistence type="predicted"/>
<organism evidence="3 4">
    <name type="scientific">Hebeloma cylindrosporum</name>
    <dbReference type="NCBI Taxonomy" id="76867"/>
    <lineage>
        <taxon>Eukaryota</taxon>
        <taxon>Fungi</taxon>
        <taxon>Dikarya</taxon>
        <taxon>Basidiomycota</taxon>
        <taxon>Agaricomycotina</taxon>
        <taxon>Agaricomycetes</taxon>
        <taxon>Agaricomycetidae</taxon>
        <taxon>Agaricales</taxon>
        <taxon>Agaricineae</taxon>
        <taxon>Hymenogastraceae</taxon>
        <taxon>Hebeloma</taxon>
    </lineage>
</organism>
<dbReference type="HOGENOM" id="CLU_030046_0_1_1"/>
<evidence type="ECO:0000256" key="2">
    <source>
        <dbReference type="SAM" id="MobiDB-lite"/>
    </source>
</evidence>
<dbReference type="STRING" id="686832.A0A0C3CHE9"/>
<protein>
    <recommendedName>
        <fullName evidence="5">Geranylgeranyl pyrophosphate synthetase</fullName>
    </recommendedName>
</protein>
<keyword evidence="4" id="KW-1185">Reference proteome</keyword>
<dbReference type="PANTHER" id="PTHR35179">
    <property type="entry name" value="PROTEIN CBG02620"/>
    <property type="match status" value="1"/>
</dbReference>
<evidence type="ECO:0000313" key="4">
    <source>
        <dbReference type="Proteomes" id="UP000053424"/>
    </source>
</evidence>
<dbReference type="AlphaFoldDB" id="A0A0C3CHE9"/>
<reference evidence="4" key="2">
    <citation type="submission" date="2015-01" db="EMBL/GenBank/DDBJ databases">
        <title>Evolutionary Origins and Diversification of the Mycorrhizal Mutualists.</title>
        <authorList>
            <consortium name="DOE Joint Genome Institute"/>
            <consortium name="Mycorrhizal Genomics Consortium"/>
            <person name="Kohler A."/>
            <person name="Kuo A."/>
            <person name="Nagy L.G."/>
            <person name="Floudas D."/>
            <person name="Copeland A."/>
            <person name="Barry K.W."/>
            <person name="Cichocki N."/>
            <person name="Veneault-Fourrey C."/>
            <person name="LaButti K."/>
            <person name="Lindquist E.A."/>
            <person name="Lipzen A."/>
            <person name="Lundell T."/>
            <person name="Morin E."/>
            <person name="Murat C."/>
            <person name="Riley R."/>
            <person name="Ohm R."/>
            <person name="Sun H."/>
            <person name="Tunlid A."/>
            <person name="Henrissat B."/>
            <person name="Grigoriev I.V."/>
            <person name="Hibbett D.S."/>
            <person name="Martin F."/>
        </authorList>
    </citation>
    <scope>NUCLEOTIDE SEQUENCE [LARGE SCALE GENOMIC DNA]</scope>
    <source>
        <strain evidence="4">h7</strain>
    </source>
</reference>
<reference evidence="3 4" key="1">
    <citation type="submission" date="2014-04" db="EMBL/GenBank/DDBJ databases">
        <authorList>
            <consortium name="DOE Joint Genome Institute"/>
            <person name="Kuo A."/>
            <person name="Gay G."/>
            <person name="Dore J."/>
            <person name="Kohler A."/>
            <person name="Nagy L.G."/>
            <person name="Floudas D."/>
            <person name="Copeland A."/>
            <person name="Barry K.W."/>
            <person name="Cichocki N."/>
            <person name="Veneault-Fourrey C."/>
            <person name="LaButti K."/>
            <person name="Lindquist E.A."/>
            <person name="Lipzen A."/>
            <person name="Lundell T."/>
            <person name="Morin E."/>
            <person name="Murat C."/>
            <person name="Sun H."/>
            <person name="Tunlid A."/>
            <person name="Henrissat B."/>
            <person name="Grigoriev I.V."/>
            <person name="Hibbett D.S."/>
            <person name="Martin F."/>
            <person name="Nordberg H.P."/>
            <person name="Cantor M.N."/>
            <person name="Hua S.X."/>
        </authorList>
    </citation>
    <scope>NUCLEOTIDE SEQUENCE [LARGE SCALE GENOMIC DNA]</scope>
    <source>
        <strain evidence="4">h7</strain>
    </source>
</reference>
<feature type="region of interest" description="Disordered" evidence="2">
    <location>
        <begin position="1"/>
        <end position="34"/>
    </location>
</feature>
<sequence length="433" mass="48994">MPSTSPYDSPWRNSIVMRPSGRNLSENSTHFNTRSVSFAPRNSMTQESLPHDLDIMDGLMMTPLKTIPVPDEDPDQDDVVVKDYTYIGSYNWTKRDSPTIIVPGSPRLWQNRAPPYTIPPDTGVHFSDQNGYRMPQSVLLPLITAVNKQMEVKKKPPFDWSSVDFVTDRNGLRKLTRWVSGDISIRDFRIDLQMAGEKTVLMNRWEKRSREVFSGKTFGFSFEKASTEPAPGCKYSTGHHRIVTYDLNGLKMVVRFEVDACIPPPAKYPRKSVSSIDDLTDSLSAITIGPASRSGNLTVMEGGTEVSHTAVVELTTRSQTNMRNNGFDWKEAYPQLFFSQTAHHFLAIHIRGRFIDIQKRKLNSEELQNVAKDAQVELKKVRKALELIKEVVIEHGKKGRISLVCVQGKLKVYQRSSDESCLPQPALSLFEQS</sequence>
<accession>A0A0C3CHE9</accession>
<feature type="coiled-coil region" evidence="1">
    <location>
        <begin position="364"/>
        <end position="391"/>
    </location>
</feature>
<dbReference type="PANTHER" id="PTHR35179:SF2">
    <property type="entry name" value="START DOMAIN-CONTAINING PROTEIN"/>
    <property type="match status" value="1"/>
</dbReference>
<dbReference type="EMBL" id="KN831776">
    <property type="protein sequence ID" value="KIM43046.1"/>
    <property type="molecule type" value="Genomic_DNA"/>
</dbReference>
<dbReference type="OrthoDB" id="420564at2759"/>
<feature type="compositionally biased region" description="Polar residues" evidence="2">
    <location>
        <begin position="22"/>
        <end position="34"/>
    </location>
</feature>
<keyword evidence="1" id="KW-0175">Coiled coil</keyword>
<name>A0A0C3CHE9_HEBCY</name>
<evidence type="ECO:0000256" key="1">
    <source>
        <dbReference type="SAM" id="Coils"/>
    </source>
</evidence>
<gene>
    <name evidence="3" type="ORF">M413DRAFT_443856</name>
</gene>
<evidence type="ECO:0008006" key="5">
    <source>
        <dbReference type="Google" id="ProtNLM"/>
    </source>
</evidence>